<dbReference type="AlphaFoldDB" id="A0A8H7A4G6"/>
<dbReference type="Proteomes" id="UP000606974">
    <property type="component" value="Unassembled WGS sequence"/>
</dbReference>
<keyword evidence="2" id="KW-1185">Reference proteome</keyword>
<sequence length="70" mass="7528">MKATPKHPALTSLIAFNNTSRVPAAEERGGNIGSLVRRIIFEGPMTSIGKDGVLTSRVSCQVVMCSRIQK</sequence>
<organism evidence="1 2">
    <name type="scientific">Endocarpon pusillum</name>
    <dbReference type="NCBI Taxonomy" id="364733"/>
    <lineage>
        <taxon>Eukaryota</taxon>
        <taxon>Fungi</taxon>
        <taxon>Dikarya</taxon>
        <taxon>Ascomycota</taxon>
        <taxon>Pezizomycotina</taxon>
        <taxon>Eurotiomycetes</taxon>
        <taxon>Chaetothyriomycetidae</taxon>
        <taxon>Verrucariales</taxon>
        <taxon>Verrucariaceae</taxon>
        <taxon>Endocarpon</taxon>
    </lineage>
</organism>
<comment type="caution">
    <text evidence="1">The sequence shown here is derived from an EMBL/GenBank/DDBJ whole genome shotgun (WGS) entry which is preliminary data.</text>
</comment>
<evidence type="ECO:0000313" key="2">
    <source>
        <dbReference type="Proteomes" id="UP000606974"/>
    </source>
</evidence>
<proteinExistence type="predicted"/>
<gene>
    <name evidence="1" type="ORF">GJ744_005832</name>
</gene>
<reference evidence="1" key="1">
    <citation type="submission" date="2020-02" db="EMBL/GenBank/DDBJ databases">
        <authorList>
            <person name="Palmer J.M."/>
        </authorList>
    </citation>
    <scope>NUCLEOTIDE SEQUENCE</scope>
    <source>
        <strain evidence="1">EPUS1.4</strain>
        <tissue evidence="1">Thallus</tissue>
    </source>
</reference>
<evidence type="ECO:0000313" key="1">
    <source>
        <dbReference type="EMBL" id="KAF7502413.1"/>
    </source>
</evidence>
<name>A0A8H7A4G6_9EURO</name>
<accession>A0A8H7A4G6</accession>
<dbReference type="EMBL" id="JAACFV010000255">
    <property type="protein sequence ID" value="KAF7502413.1"/>
    <property type="molecule type" value="Genomic_DNA"/>
</dbReference>
<protein>
    <submittedName>
        <fullName evidence="1">Uncharacterized protein</fullName>
    </submittedName>
</protein>